<dbReference type="RefSeq" id="WP_111514975.1">
    <property type="nucleotide sequence ID" value="NZ_QFYR01000002.1"/>
</dbReference>
<dbReference type="EMBL" id="QFYR01000002">
    <property type="protein sequence ID" value="RAK52690.1"/>
    <property type="molecule type" value="Genomic_DNA"/>
</dbReference>
<dbReference type="CDD" id="cd00130">
    <property type="entry name" value="PAS"/>
    <property type="match status" value="2"/>
</dbReference>
<keyword evidence="15" id="KW-0675">Receptor</keyword>
<dbReference type="GO" id="GO:0005524">
    <property type="term" value="F:ATP binding"/>
    <property type="evidence" value="ECO:0007669"/>
    <property type="project" value="UniProtKB-KW"/>
</dbReference>
<proteinExistence type="predicted"/>
<dbReference type="Gene3D" id="3.30.565.10">
    <property type="entry name" value="Histidine kinase-like ATPase, C-terminal domain"/>
    <property type="match status" value="1"/>
</dbReference>
<dbReference type="InterPro" id="IPR013767">
    <property type="entry name" value="PAS_fold"/>
</dbReference>
<dbReference type="AlphaFoldDB" id="A0A328ADH2"/>
<keyword evidence="8" id="KW-0808">Transferase</keyword>
<keyword evidence="19" id="KW-1185">Reference proteome</keyword>
<evidence type="ECO:0000256" key="5">
    <source>
        <dbReference type="ARBA" id="ARBA00022606"/>
    </source>
</evidence>
<dbReference type="SMART" id="SM00091">
    <property type="entry name" value="PAS"/>
    <property type="match status" value="2"/>
</dbReference>
<keyword evidence="5" id="KW-0716">Sensory transduction</keyword>
<evidence type="ECO:0000313" key="19">
    <source>
        <dbReference type="Proteomes" id="UP000249725"/>
    </source>
</evidence>
<evidence type="ECO:0000256" key="6">
    <source>
        <dbReference type="ARBA" id="ARBA00022630"/>
    </source>
</evidence>
<evidence type="ECO:0000256" key="13">
    <source>
        <dbReference type="ARBA" id="ARBA00022991"/>
    </source>
</evidence>
<dbReference type="PROSITE" id="PS50112">
    <property type="entry name" value="PAS"/>
    <property type="match status" value="2"/>
</dbReference>
<comment type="caution">
    <text evidence="18">The sequence shown here is derived from an EMBL/GenBank/DDBJ whole genome shotgun (WGS) entry which is preliminary data.</text>
</comment>
<dbReference type="Proteomes" id="UP000249725">
    <property type="component" value="Unassembled WGS sequence"/>
</dbReference>
<dbReference type="EC" id="2.7.13.3" evidence="2"/>
<dbReference type="CDD" id="cd16936">
    <property type="entry name" value="HATPase_RsbW-like"/>
    <property type="match status" value="1"/>
</dbReference>
<evidence type="ECO:0000256" key="12">
    <source>
        <dbReference type="ARBA" id="ARBA00022840"/>
    </source>
</evidence>
<dbReference type="PANTHER" id="PTHR41523">
    <property type="entry name" value="TWO-COMPONENT SYSTEM SENSOR PROTEIN"/>
    <property type="match status" value="1"/>
</dbReference>
<evidence type="ECO:0000256" key="14">
    <source>
        <dbReference type="ARBA" id="ARBA00023026"/>
    </source>
</evidence>
<dbReference type="PANTHER" id="PTHR41523:SF8">
    <property type="entry name" value="ETHYLENE RESPONSE SENSOR PROTEIN"/>
    <property type="match status" value="1"/>
</dbReference>
<dbReference type="Gene3D" id="3.30.450.20">
    <property type="entry name" value="PAS domain"/>
    <property type="match status" value="2"/>
</dbReference>
<dbReference type="Pfam" id="PF00989">
    <property type="entry name" value="PAS"/>
    <property type="match status" value="1"/>
</dbReference>
<dbReference type="GO" id="GO:0004673">
    <property type="term" value="F:protein histidine kinase activity"/>
    <property type="evidence" value="ECO:0007669"/>
    <property type="project" value="UniProtKB-EC"/>
</dbReference>
<evidence type="ECO:0000256" key="1">
    <source>
        <dbReference type="ARBA" id="ARBA00000085"/>
    </source>
</evidence>
<keyword evidence="11 18" id="KW-0418">Kinase</keyword>
<keyword evidence="13" id="KW-0157">Chromophore</keyword>
<dbReference type="InterPro" id="IPR036890">
    <property type="entry name" value="HATPase_C_sf"/>
</dbReference>
<evidence type="ECO:0000256" key="9">
    <source>
        <dbReference type="ARBA" id="ARBA00022737"/>
    </source>
</evidence>
<dbReference type="InterPro" id="IPR011102">
    <property type="entry name" value="Sig_transdc_His_kinase_HWE"/>
</dbReference>
<evidence type="ECO:0000256" key="2">
    <source>
        <dbReference type="ARBA" id="ARBA00012438"/>
    </source>
</evidence>
<accession>A0A328ADH2</accession>
<feature type="domain" description="PAS" evidence="16">
    <location>
        <begin position="135"/>
        <end position="187"/>
    </location>
</feature>
<comment type="catalytic activity">
    <reaction evidence="1">
        <text>ATP + protein L-histidine = ADP + protein N-phospho-L-histidine.</text>
        <dbReference type="EC" id="2.7.13.3"/>
    </reaction>
</comment>
<dbReference type="InterPro" id="IPR000014">
    <property type="entry name" value="PAS"/>
</dbReference>
<protein>
    <recommendedName>
        <fullName evidence="2">histidine kinase</fullName>
        <ecNumber evidence="2">2.7.13.3</ecNumber>
    </recommendedName>
</protein>
<evidence type="ECO:0000256" key="4">
    <source>
        <dbReference type="ARBA" id="ARBA00022553"/>
    </source>
</evidence>
<dbReference type="Pfam" id="PF07536">
    <property type="entry name" value="HWE_HK"/>
    <property type="match status" value="1"/>
</dbReference>
<evidence type="ECO:0000313" key="18">
    <source>
        <dbReference type="EMBL" id="RAK52690.1"/>
    </source>
</evidence>
<evidence type="ECO:0000256" key="3">
    <source>
        <dbReference type="ARBA" id="ARBA00022543"/>
    </source>
</evidence>
<dbReference type="GO" id="GO:0006355">
    <property type="term" value="P:regulation of DNA-templated transcription"/>
    <property type="evidence" value="ECO:0007669"/>
    <property type="project" value="InterPro"/>
</dbReference>
<dbReference type="InterPro" id="IPR035965">
    <property type="entry name" value="PAS-like_dom_sf"/>
</dbReference>
<keyword evidence="14" id="KW-0843">Virulence</keyword>
<evidence type="ECO:0000256" key="7">
    <source>
        <dbReference type="ARBA" id="ARBA00022643"/>
    </source>
</evidence>
<dbReference type="PROSITE" id="PS50113">
    <property type="entry name" value="PAC"/>
    <property type="match status" value="1"/>
</dbReference>
<keyword evidence="10" id="KW-0547">Nucleotide-binding</keyword>
<keyword evidence="3" id="KW-0600">Photoreceptor protein</keyword>
<keyword evidence="9" id="KW-0677">Repeat</keyword>
<keyword evidence="6" id="KW-0285">Flavoprotein</keyword>
<dbReference type="SUPFAM" id="SSF55785">
    <property type="entry name" value="PYP-like sensor domain (PAS domain)"/>
    <property type="match status" value="2"/>
</dbReference>
<dbReference type="SMART" id="SM00086">
    <property type="entry name" value="PAC"/>
    <property type="match status" value="1"/>
</dbReference>
<reference evidence="19" key="1">
    <citation type="submission" date="2018-05" db="EMBL/GenBank/DDBJ databases">
        <authorList>
            <person name="Li X."/>
        </authorList>
    </citation>
    <scope>NUCLEOTIDE SEQUENCE [LARGE SCALE GENOMIC DNA]</scope>
    <source>
        <strain evidence="19">YIM 73061</strain>
    </source>
</reference>
<dbReference type="GO" id="GO:0009881">
    <property type="term" value="F:photoreceptor activity"/>
    <property type="evidence" value="ECO:0007669"/>
    <property type="project" value="UniProtKB-KW"/>
</dbReference>
<dbReference type="InterPro" id="IPR013656">
    <property type="entry name" value="PAS_4"/>
</dbReference>
<organism evidence="18 19">
    <name type="scientific">Phenylobacterium deserti</name>
    <dbReference type="NCBI Taxonomy" id="1914756"/>
    <lineage>
        <taxon>Bacteria</taxon>
        <taxon>Pseudomonadati</taxon>
        <taxon>Pseudomonadota</taxon>
        <taxon>Alphaproteobacteria</taxon>
        <taxon>Caulobacterales</taxon>
        <taxon>Caulobacteraceae</taxon>
        <taxon>Phenylobacterium</taxon>
    </lineage>
</organism>
<keyword evidence="4" id="KW-0597">Phosphoprotein</keyword>
<evidence type="ECO:0000256" key="10">
    <source>
        <dbReference type="ARBA" id="ARBA00022741"/>
    </source>
</evidence>
<keyword evidence="12" id="KW-0067">ATP-binding</keyword>
<evidence type="ECO:0000256" key="15">
    <source>
        <dbReference type="ARBA" id="ARBA00023170"/>
    </source>
</evidence>
<dbReference type="SUPFAM" id="SSF55874">
    <property type="entry name" value="ATPase domain of HSP90 chaperone/DNA topoisomerase II/histidine kinase"/>
    <property type="match status" value="1"/>
</dbReference>
<dbReference type="OrthoDB" id="7185134at2"/>
<dbReference type="InterPro" id="IPR001610">
    <property type="entry name" value="PAC"/>
</dbReference>
<name>A0A328ADH2_9CAUL</name>
<dbReference type="InterPro" id="IPR000700">
    <property type="entry name" value="PAS-assoc_C"/>
</dbReference>
<evidence type="ECO:0000259" key="16">
    <source>
        <dbReference type="PROSITE" id="PS50112"/>
    </source>
</evidence>
<dbReference type="NCBIfam" id="TIGR00229">
    <property type="entry name" value="sensory_box"/>
    <property type="match status" value="2"/>
</dbReference>
<evidence type="ECO:0000259" key="17">
    <source>
        <dbReference type="PROSITE" id="PS50113"/>
    </source>
</evidence>
<evidence type="ECO:0000256" key="8">
    <source>
        <dbReference type="ARBA" id="ARBA00022679"/>
    </source>
</evidence>
<gene>
    <name evidence="18" type="ORF">DJ018_10870</name>
</gene>
<sequence>MADADLEFSQRRTARLNEEMARVLADNVNEAVCFLDEHYRVVFMNREALRLDGRPPEELIGKSHWEAFPASVGTVVEANYRRAMDGEALEFEHRYRSDLHDIWLCIRAVPTSCGLALFYRDIGEDRRSAERFAEVNRSLNAVLDNASVAIFLMDEHQHCSYMNAAAERLTGYTLAETRGRPLHDVVHHTRPDGSPYPLEECPIDRAFPENNHQQGEEIFVHKDGNFYTVAFTASPIRDESAKSIGTIIEVRNITAEKAALAARELLMREVDHRARNALTVVQSILRLTRAPDLQTFKDVVAGRVDALARSQGMLAAEKWEGASLRGLVSQELAALVPPARYVLDGPDVMVAAIQAQPVAMIVHELVTNAIKYGALHEEEGQVLVTWSAGATLRLEWKEVGGPAVDAPPERQGFGARLVSQLAEQLRGKAEYDWKPEGLTVRLEFSAT</sequence>
<evidence type="ECO:0000256" key="11">
    <source>
        <dbReference type="ARBA" id="ARBA00022777"/>
    </source>
</evidence>
<dbReference type="SMART" id="SM00911">
    <property type="entry name" value="HWE_HK"/>
    <property type="match status" value="1"/>
</dbReference>
<feature type="domain" description="PAC" evidence="17">
    <location>
        <begin position="213"/>
        <end position="265"/>
    </location>
</feature>
<dbReference type="Pfam" id="PF08448">
    <property type="entry name" value="PAS_4"/>
    <property type="match status" value="1"/>
</dbReference>
<feature type="domain" description="PAS" evidence="16">
    <location>
        <begin position="17"/>
        <end position="87"/>
    </location>
</feature>
<keyword evidence="7" id="KW-0288">FMN</keyword>